<dbReference type="EMBL" id="CP060286">
    <property type="protein sequence ID" value="QNK39741.1"/>
    <property type="molecule type" value="Genomic_DNA"/>
</dbReference>
<dbReference type="RefSeq" id="WP_166525134.1">
    <property type="nucleotide sequence ID" value="NZ_CP060286.1"/>
</dbReference>
<keyword evidence="3" id="KW-1185">Reference proteome</keyword>
<dbReference type="EMBL" id="VWXL01000069">
    <property type="protein sequence ID" value="MVB11683.1"/>
    <property type="molecule type" value="Genomic_DNA"/>
</dbReference>
<evidence type="ECO:0000313" key="2">
    <source>
        <dbReference type="EMBL" id="QNK39741.1"/>
    </source>
</evidence>
<evidence type="ECO:0000313" key="1">
    <source>
        <dbReference type="EMBL" id="MVB11683.1"/>
    </source>
</evidence>
<reference evidence="2 4" key="2">
    <citation type="submission" date="2020-08" db="EMBL/GenBank/DDBJ databases">
        <title>The isolate Caproiciproducens sp. 7D4C2 produces n-caproate at mildly acidic conditions from hexoses: genome and rBOX comparison with related strains and chain-elongating bacteria.</title>
        <authorList>
            <person name="Esquivel-Elizondo S."/>
            <person name="Bagci C."/>
            <person name="Temovska M."/>
            <person name="Jeon B.S."/>
            <person name="Bessarab I."/>
            <person name="Williams R.B.H."/>
            <person name="Huson D.H."/>
            <person name="Angenent L.T."/>
        </authorList>
    </citation>
    <scope>NUCLEOTIDE SEQUENCE [LARGE SCALE GENOMIC DNA]</scope>
    <source>
        <strain evidence="2 4">7D4C2</strain>
    </source>
</reference>
<organism evidence="1 3">
    <name type="scientific">Caproicibacter fermentans</name>
    <dbReference type="NCBI Taxonomy" id="2576756"/>
    <lineage>
        <taxon>Bacteria</taxon>
        <taxon>Bacillati</taxon>
        <taxon>Bacillota</taxon>
        <taxon>Clostridia</taxon>
        <taxon>Eubacteriales</taxon>
        <taxon>Acutalibacteraceae</taxon>
        <taxon>Caproicibacter</taxon>
    </lineage>
</organism>
<sequence>MDYSGYREFPFPSRLSEEEEKLRTYFLSLPDNEQLRLLNGSRSYEEFRGRVEERMTA</sequence>
<name>A0A6N8I2C4_9FIRM</name>
<dbReference type="Proteomes" id="UP000515909">
    <property type="component" value="Chromosome"/>
</dbReference>
<reference evidence="1 3" key="1">
    <citation type="submission" date="2019-09" db="EMBL/GenBank/DDBJ databases">
        <title>Genome sequence of Clostridium sp. EA1.</title>
        <authorList>
            <person name="Poehlein A."/>
            <person name="Bengelsdorf F.R."/>
            <person name="Daniel R."/>
        </authorList>
    </citation>
    <scope>NUCLEOTIDE SEQUENCE [LARGE SCALE GENOMIC DNA]</scope>
    <source>
        <strain evidence="1 3">EA1</strain>
    </source>
</reference>
<accession>A0A7G8T800</accession>
<gene>
    <name evidence="1" type="ORF">CAFE_24060</name>
    <name evidence="2" type="ORF">HCR03_13540</name>
</gene>
<dbReference type="KEGG" id="cfem:HCR03_13540"/>
<evidence type="ECO:0000313" key="4">
    <source>
        <dbReference type="Proteomes" id="UP000515909"/>
    </source>
</evidence>
<proteinExistence type="predicted"/>
<protein>
    <submittedName>
        <fullName evidence="1">Uncharacterized protein</fullName>
    </submittedName>
</protein>
<dbReference type="AlphaFoldDB" id="A0A6N8I2C4"/>
<evidence type="ECO:0000313" key="3">
    <source>
        <dbReference type="Proteomes" id="UP000469440"/>
    </source>
</evidence>
<accession>A0A6N8I2C4</accession>
<dbReference type="Proteomes" id="UP000469440">
    <property type="component" value="Unassembled WGS sequence"/>
</dbReference>